<dbReference type="InParanoid" id="H1XYX1"/>
<reference evidence="1 4" key="2">
    <citation type="submission" date="2016-11" db="EMBL/GenBank/DDBJ databases">
        <title>Genomic analysis of Caldithrix abyssi and proposal of a novel bacterial phylum Caldithrichaeota.</title>
        <authorList>
            <person name="Kublanov I."/>
            <person name="Sigalova O."/>
            <person name="Gavrilov S."/>
            <person name="Lebedinsky A."/>
            <person name="Ivanova N."/>
            <person name="Daum C."/>
            <person name="Reddy T."/>
            <person name="Klenk H.P."/>
            <person name="Goker M."/>
            <person name="Reva O."/>
            <person name="Miroshnichenko M."/>
            <person name="Kyprides N."/>
            <person name="Woyke T."/>
            <person name="Gelfand M."/>
        </authorList>
    </citation>
    <scope>NUCLEOTIDE SEQUENCE [LARGE SCALE GENOMIC DNA]</scope>
    <source>
        <strain evidence="1 4">LF13</strain>
    </source>
</reference>
<dbReference type="STRING" id="880073.Cabys_1244"/>
<evidence type="ECO:0000313" key="1">
    <source>
        <dbReference type="EMBL" id="APF17993.1"/>
    </source>
</evidence>
<dbReference type="PaxDb" id="880073-Calab_2432"/>
<keyword evidence="3" id="KW-1185">Reference proteome</keyword>
<dbReference type="EMBL" id="CP018099">
    <property type="protein sequence ID" value="APF17993.1"/>
    <property type="molecule type" value="Genomic_DNA"/>
</dbReference>
<reference evidence="2 3" key="1">
    <citation type="submission" date="2011-09" db="EMBL/GenBank/DDBJ databases">
        <title>The permanent draft genome of Caldithrix abyssi DSM 13497.</title>
        <authorList>
            <consortium name="US DOE Joint Genome Institute (JGI-PGF)"/>
            <person name="Lucas S."/>
            <person name="Han J."/>
            <person name="Lapidus A."/>
            <person name="Bruce D."/>
            <person name="Goodwin L."/>
            <person name="Pitluck S."/>
            <person name="Peters L."/>
            <person name="Kyrpides N."/>
            <person name="Mavromatis K."/>
            <person name="Ivanova N."/>
            <person name="Mikhailova N."/>
            <person name="Chertkov O."/>
            <person name="Detter J.C."/>
            <person name="Tapia R."/>
            <person name="Han C."/>
            <person name="Land M."/>
            <person name="Hauser L."/>
            <person name="Markowitz V."/>
            <person name="Cheng J.-F."/>
            <person name="Hugenholtz P."/>
            <person name="Woyke T."/>
            <person name="Wu D."/>
            <person name="Spring S."/>
            <person name="Brambilla E."/>
            <person name="Klenk H.-P."/>
            <person name="Eisen J.A."/>
        </authorList>
    </citation>
    <scope>NUCLEOTIDE SEQUENCE [LARGE SCALE GENOMIC DNA]</scope>
    <source>
        <strain evidence="2 3">DSM 13497</strain>
    </source>
</reference>
<dbReference type="SUPFAM" id="SSF48695">
    <property type="entry name" value="Multiheme cytochromes"/>
    <property type="match status" value="1"/>
</dbReference>
<dbReference type="RefSeq" id="WP_006929264.1">
    <property type="nucleotide sequence ID" value="NZ_CM001402.1"/>
</dbReference>
<accession>H1XYX1</accession>
<dbReference type="Proteomes" id="UP000004671">
    <property type="component" value="Chromosome"/>
</dbReference>
<dbReference type="EMBL" id="CM001402">
    <property type="protein sequence ID" value="EHO42042.1"/>
    <property type="molecule type" value="Genomic_DNA"/>
</dbReference>
<proteinExistence type="predicted"/>
<sequence precursor="true">MKWLLSFILLAALAGNSPQRSVQILPDPLADRTFQYTRILPTFGGTPLEVEALVPNALVVVGRHEAPELVLQAGQVAFMLGQWIHDAGVSLEKVKQGVNLAPLKFDDQVTESDLKQFNLIVLGTKNKFVKQAKLKGQGSFLEVTDAPFEGRQMLIVSDLTAASYLAKKRLFFKAGAYNSFFAFVKARIFIEQNDLDAALFTLNDPQGIHGCARPVMLALSQKDRLPEQMLQVAQKRNKLVFKDLQQALKNKDSDKAKAIWRQAMETCYACHQGQDGVKRFRKFTPNQGEHAYHQKIAESAGVTCQTCHTGKTEVVGY</sequence>
<gene>
    <name evidence="1" type="ORF">Cabys_1244</name>
    <name evidence="2" type="ORF">Calab_2432</name>
</gene>
<dbReference type="KEGG" id="caby:Cabys_1244"/>
<dbReference type="eggNOG" id="ENOG5033TWY">
    <property type="taxonomic scope" value="Bacteria"/>
</dbReference>
<evidence type="ECO:0000313" key="2">
    <source>
        <dbReference type="EMBL" id="EHO42042.1"/>
    </source>
</evidence>
<dbReference type="Proteomes" id="UP000183868">
    <property type="component" value="Chromosome"/>
</dbReference>
<evidence type="ECO:0000313" key="3">
    <source>
        <dbReference type="Proteomes" id="UP000004671"/>
    </source>
</evidence>
<dbReference type="InterPro" id="IPR036280">
    <property type="entry name" value="Multihaem_cyt_sf"/>
</dbReference>
<dbReference type="OrthoDB" id="10610at2"/>
<protein>
    <submittedName>
        <fullName evidence="2">Uncharacterized protein</fullName>
    </submittedName>
</protein>
<organism evidence="2 3">
    <name type="scientific">Caldithrix abyssi DSM 13497</name>
    <dbReference type="NCBI Taxonomy" id="880073"/>
    <lineage>
        <taxon>Bacteria</taxon>
        <taxon>Pseudomonadati</taxon>
        <taxon>Calditrichota</taxon>
        <taxon>Calditrichia</taxon>
        <taxon>Calditrichales</taxon>
        <taxon>Calditrichaceae</taxon>
        <taxon>Caldithrix</taxon>
    </lineage>
</organism>
<dbReference type="AlphaFoldDB" id="H1XYX1"/>
<dbReference type="HOGENOM" id="CLU_876270_0_0_0"/>
<evidence type="ECO:0000313" key="4">
    <source>
        <dbReference type="Proteomes" id="UP000183868"/>
    </source>
</evidence>
<name>H1XYX1_CALAY</name>